<feature type="compositionally biased region" description="Low complexity" evidence="12">
    <location>
        <begin position="185"/>
        <end position="196"/>
    </location>
</feature>
<protein>
    <recommendedName>
        <fullName evidence="13">C2H2-type domain-containing protein</fullName>
    </recommendedName>
</protein>
<keyword evidence="8" id="KW-0804">Transcription</keyword>
<dbReference type="PANTHER" id="PTHR23233:SF84">
    <property type="entry name" value="FI23031P1"/>
    <property type="match status" value="1"/>
</dbReference>
<dbReference type="PROSITE" id="PS00028">
    <property type="entry name" value="ZINC_FINGER_C2H2_1"/>
    <property type="match status" value="4"/>
</dbReference>
<dbReference type="PROSITE" id="PS50157">
    <property type="entry name" value="ZINC_FINGER_C2H2_2"/>
    <property type="match status" value="4"/>
</dbReference>
<evidence type="ECO:0000256" key="2">
    <source>
        <dbReference type="ARBA" id="ARBA00022723"/>
    </source>
</evidence>
<dbReference type="SUPFAM" id="SSF57667">
    <property type="entry name" value="beta-beta-alpha zinc fingers"/>
    <property type="match status" value="2"/>
</dbReference>
<feature type="compositionally biased region" description="Basic and acidic residues" evidence="12">
    <location>
        <begin position="60"/>
        <end position="73"/>
    </location>
</feature>
<dbReference type="FunFam" id="3.30.160.60:FF:000708">
    <property type="entry name" value="Sal-like protein 1"/>
    <property type="match status" value="1"/>
</dbReference>
<feature type="region of interest" description="Disordered" evidence="12">
    <location>
        <begin position="363"/>
        <end position="479"/>
    </location>
</feature>
<reference evidence="14" key="1">
    <citation type="submission" date="2020-05" db="UniProtKB">
        <authorList>
            <consortium name="EnsemblMetazoa"/>
        </authorList>
    </citation>
    <scope>IDENTIFICATION</scope>
    <source>
        <strain evidence="14">Jacobina</strain>
    </source>
</reference>
<sequence length="783" mass="84242">MGGHPHPLFGLAPPQHPEQDMPADLSKPSQPPAKSPSPTRVPKVKQEPREDIMTPPQETHQPREKSPRERGRESISPPLTRVRFEQETDRFSPPATFDDCSMDSDNDDFMEDDEDFDDENSNSGDMGSTSGNSLPTSLAALENQVRTITTMASQLSASGLVARSTEDISRAHFIPSHTASNGERSSPPQSPAATQPSPAPSENSTGGALDLTPRTSVPPHCSPPMMHSGPPLGMFPNFPLLPHGPIASSTPMMNSALNSLAQSVLPASPFNPLGISDDLFGYSRFGVRGNTTCNICFKTFACNSALEIHYRSHTKERPFKCTICDRGFSTKNEELLHTSFHTSKRGNMKQHMLTHKIRDMPQHMFGNSTASSDASQFRQETRSENSSSSMDGRGSNHEQDNERERSLSAHVLRRSSHDGSPNGETIKHEPGMKRSPSEPEHPSLPKRPLTSSSASQQTPVINTPSVSQPSAPITLQRSASPPLPPISLIAAPSKSPTSGQKLELGLLPLQREMERSERLERSEKHAAEERSSASQPPSSTASSGDNTNSKHLCGVCRKNFSSSSALQIHMRTHTGDKPFRCSVCQKAFTTKGNLKVHMGTHMWSNGASRRGRRMSLELPLNRPLPLNPQDSEFLQRRPDLFYPYLPAPFLNGMQQKQGGGPGSLSSPPGLTNKYAGLLGFSGFIPGGHPLMGAVPGSQHHSPSPSPLSDKPPSSVSPTPSGGGGDGDGGSSPRSRDQSTPQRLWDLHYERKSAGANGTVGGDGAAMEGIALLAPPTRGEGLAA</sequence>
<evidence type="ECO:0000256" key="3">
    <source>
        <dbReference type="ARBA" id="ARBA00022737"/>
    </source>
</evidence>
<evidence type="ECO:0000259" key="13">
    <source>
        <dbReference type="PROSITE" id="PS50157"/>
    </source>
</evidence>
<dbReference type="Pfam" id="PF00096">
    <property type="entry name" value="zf-C2H2"/>
    <property type="match status" value="2"/>
</dbReference>
<dbReference type="AlphaFoldDB" id="A0A1B0CB07"/>
<feature type="compositionally biased region" description="Polar residues" evidence="12">
    <location>
        <begin position="449"/>
        <end position="477"/>
    </location>
</feature>
<dbReference type="InterPro" id="IPR013087">
    <property type="entry name" value="Znf_C2H2_type"/>
</dbReference>
<feature type="domain" description="C2H2-type" evidence="13">
    <location>
        <begin position="291"/>
        <end position="318"/>
    </location>
</feature>
<feature type="compositionally biased region" description="Gly residues" evidence="12">
    <location>
        <begin position="720"/>
        <end position="729"/>
    </location>
</feature>
<evidence type="ECO:0000256" key="7">
    <source>
        <dbReference type="ARBA" id="ARBA00023125"/>
    </source>
</evidence>
<feature type="compositionally biased region" description="Low complexity" evidence="12">
    <location>
        <begin position="532"/>
        <end position="543"/>
    </location>
</feature>
<keyword evidence="3" id="KW-0677">Repeat</keyword>
<dbReference type="VEuPathDB" id="VectorBase:LLONM1_011142"/>
<keyword evidence="9" id="KW-0539">Nucleus</keyword>
<evidence type="ECO:0000256" key="8">
    <source>
        <dbReference type="ARBA" id="ARBA00023163"/>
    </source>
</evidence>
<evidence type="ECO:0000256" key="9">
    <source>
        <dbReference type="ARBA" id="ARBA00023242"/>
    </source>
</evidence>
<evidence type="ECO:0000256" key="1">
    <source>
        <dbReference type="ARBA" id="ARBA00004123"/>
    </source>
</evidence>
<evidence type="ECO:0000313" key="15">
    <source>
        <dbReference type="Proteomes" id="UP000092461"/>
    </source>
</evidence>
<dbReference type="InterPro" id="IPR036236">
    <property type="entry name" value="Znf_C2H2_sf"/>
</dbReference>
<evidence type="ECO:0000256" key="10">
    <source>
        <dbReference type="ARBA" id="ARBA00038474"/>
    </source>
</evidence>
<feature type="region of interest" description="Disordered" evidence="12">
    <location>
        <begin position="1"/>
        <end position="135"/>
    </location>
</feature>
<feature type="domain" description="C2H2-type" evidence="13">
    <location>
        <begin position="551"/>
        <end position="578"/>
    </location>
</feature>
<accession>A0A1B0CB07</accession>
<name>A0A1B0CB07_LUTLO</name>
<feature type="region of interest" description="Disordered" evidence="12">
    <location>
        <begin position="690"/>
        <end position="763"/>
    </location>
</feature>
<organism evidence="14 15">
    <name type="scientific">Lutzomyia longipalpis</name>
    <name type="common">Sand fly</name>
    <dbReference type="NCBI Taxonomy" id="7200"/>
    <lineage>
        <taxon>Eukaryota</taxon>
        <taxon>Metazoa</taxon>
        <taxon>Ecdysozoa</taxon>
        <taxon>Arthropoda</taxon>
        <taxon>Hexapoda</taxon>
        <taxon>Insecta</taxon>
        <taxon>Pterygota</taxon>
        <taxon>Neoptera</taxon>
        <taxon>Endopterygota</taxon>
        <taxon>Diptera</taxon>
        <taxon>Nematocera</taxon>
        <taxon>Psychodoidea</taxon>
        <taxon>Psychodidae</taxon>
        <taxon>Lutzomyia</taxon>
        <taxon>Lutzomyia</taxon>
    </lineage>
</organism>
<feature type="compositionally biased region" description="Basic and acidic residues" evidence="12">
    <location>
        <begin position="511"/>
        <end position="531"/>
    </location>
</feature>
<proteinExistence type="inferred from homology"/>
<evidence type="ECO:0000313" key="14">
    <source>
        <dbReference type="EnsemblMetazoa" id="LLOJ001306-PA"/>
    </source>
</evidence>
<dbReference type="GO" id="GO:0000978">
    <property type="term" value="F:RNA polymerase II cis-regulatory region sequence-specific DNA binding"/>
    <property type="evidence" value="ECO:0007669"/>
    <property type="project" value="TreeGrafter"/>
</dbReference>
<dbReference type="PANTHER" id="PTHR23233">
    <property type="entry name" value="SAL-LIKE PROTEIN"/>
    <property type="match status" value="1"/>
</dbReference>
<dbReference type="VEuPathDB" id="VectorBase:LLOJ001306"/>
<keyword evidence="6" id="KW-0805">Transcription regulation</keyword>
<dbReference type="SMART" id="SM00355">
    <property type="entry name" value="ZnF_C2H2"/>
    <property type="match status" value="4"/>
</dbReference>
<keyword evidence="4 11" id="KW-0863">Zinc-finger</keyword>
<dbReference type="GO" id="GO:0000981">
    <property type="term" value="F:DNA-binding transcription factor activity, RNA polymerase II-specific"/>
    <property type="evidence" value="ECO:0007669"/>
    <property type="project" value="TreeGrafter"/>
</dbReference>
<dbReference type="Gene3D" id="3.30.160.60">
    <property type="entry name" value="Classic Zinc Finger"/>
    <property type="match status" value="4"/>
</dbReference>
<evidence type="ECO:0000256" key="6">
    <source>
        <dbReference type="ARBA" id="ARBA00023015"/>
    </source>
</evidence>
<dbReference type="InterPro" id="IPR051565">
    <property type="entry name" value="Sal_C2H2-zinc-finger"/>
</dbReference>
<feature type="compositionally biased region" description="Acidic residues" evidence="12">
    <location>
        <begin position="100"/>
        <end position="120"/>
    </location>
</feature>
<evidence type="ECO:0000256" key="4">
    <source>
        <dbReference type="ARBA" id="ARBA00022771"/>
    </source>
</evidence>
<dbReference type="GO" id="GO:0005634">
    <property type="term" value="C:nucleus"/>
    <property type="evidence" value="ECO:0007669"/>
    <property type="project" value="UniProtKB-SubCell"/>
</dbReference>
<keyword evidence="7" id="KW-0238">DNA-binding</keyword>
<feature type="region of interest" description="Disordered" evidence="12">
    <location>
        <begin position="176"/>
        <end position="225"/>
    </location>
</feature>
<feature type="compositionally biased region" description="Basic and acidic residues" evidence="12">
    <location>
        <begin position="394"/>
        <end position="407"/>
    </location>
</feature>
<comment type="similarity">
    <text evidence="10">Belongs to the sal C2H2-type zinc-finger protein family.</text>
</comment>
<keyword evidence="2" id="KW-0479">Metal-binding</keyword>
<feature type="region of interest" description="Disordered" evidence="12">
    <location>
        <begin position="505"/>
        <end position="547"/>
    </location>
</feature>
<dbReference type="GO" id="GO:0008270">
    <property type="term" value="F:zinc ion binding"/>
    <property type="evidence" value="ECO:0007669"/>
    <property type="project" value="UniProtKB-KW"/>
</dbReference>
<keyword evidence="15" id="KW-1185">Reference proteome</keyword>
<evidence type="ECO:0000256" key="5">
    <source>
        <dbReference type="ARBA" id="ARBA00022833"/>
    </source>
</evidence>
<dbReference type="FunFam" id="3.30.160.60:FF:000130">
    <property type="entry name" value="Spalt-like transcription factor 4"/>
    <property type="match status" value="1"/>
</dbReference>
<dbReference type="Proteomes" id="UP000092461">
    <property type="component" value="Unassembled WGS sequence"/>
</dbReference>
<feature type="compositionally biased region" description="Basic and acidic residues" evidence="12">
    <location>
        <begin position="425"/>
        <end position="443"/>
    </location>
</feature>
<feature type="domain" description="C2H2-type" evidence="13">
    <location>
        <begin position="319"/>
        <end position="346"/>
    </location>
</feature>
<comment type="subcellular location">
    <subcellularLocation>
        <location evidence="1">Nucleus</location>
    </subcellularLocation>
</comment>
<feature type="domain" description="C2H2-type" evidence="13">
    <location>
        <begin position="579"/>
        <end position="601"/>
    </location>
</feature>
<evidence type="ECO:0000256" key="12">
    <source>
        <dbReference type="SAM" id="MobiDB-lite"/>
    </source>
</evidence>
<dbReference type="FunFam" id="3.30.160.60:FF:000030">
    <property type="entry name" value="Zinc finger protein 628"/>
    <property type="match status" value="1"/>
</dbReference>
<dbReference type="EnsemblMetazoa" id="LLOJ001306-RA">
    <property type="protein sequence ID" value="LLOJ001306-PA"/>
    <property type="gene ID" value="LLOJ001306"/>
</dbReference>
<feature type="compositionally biased region" description="Low complexity" evidence="12">
    <location>
        <begin position="695"/>
        <end position="719"/>
    </location>
</feature>
<dbReference type="EMBL" id="AJWK01004715">
    <property type="status" value="NOT_ANNOTATED_CDS"/>
    <property type="molecule type" value="Genomic_DNA"/>
</dbReference>
<dbReference type="Pfam" id="PF12874">
    <property type="entry name" value="zf-met"/>
    <property type="match status" value="1"/>
</dbReference>
<evidence type="ECO:0000256" key="11">
    <source>
        <dbReference type="PROSITE-ProRule" id="PRU00042"/>
    </source>
</evidence>
<keyword evidence="5" id="KW-0862">Zinc</keyword>
<feature type="compositionally biased region" description="Polar residues" evidence="12">
    <location>
        <begin position="124"/>
        <end position="135"/>
    </location>
</feature>
<feature type="compositionally biased region" description="Polar residues" evidence="12">
    <location>
        <begin position="365"/>
        <end position="390"/>
    </location>
</feature>